<dbReference type="Proteomes" id="UP000286641">
    <property type="component" value="Unplaced"/>
</dbReference>
<evidence type="ECO:0000313" key="2">
    <source>
        <dbReference type="Proteomes" id="UP000286641"/>
    </source>
</evidence>
<name>A0A3Q7P0L2_CALUR</name>
<proteinExistence type="predicted"/>
<evidence type="ECO:0000313" key="3">
    <source>
        <dbReference type="RefSeq" id="XP_025709141.1"/>
    </source>
</evidence>
<gene>
    <name evidence="3" type="primary">LOC112809939</name>
</gene>
<dbReference type="RefSeq" id="XP_025709141.1">
    <property type="nucleotide sequence ID" value="XM_025853356.1"/>
</dbReference>
<protein>
    <submittedName>
        <fullName evidence="3">Uncharacterized protein LOC112809939</fullName>
    </submittedName>
</protein>
<accession>A0A3Q7P0L2</accession>
<reference evidence="3" key="2">
    <citation type="submission" date="2025-08" db="UniProtKB">
        <authorList>
            <consortium name="RefSeq"/>
        </authorList>
    </citation>
    <scope>IDENTIFICATION</scope>
    <source>
        <tissue evidence="3">Blood</tissue>
    </source>
</reference>
<reference key="1">
    <citation type="submission" date="2019-01" db="UniProtKB">
        <authorList>
            <consortium name="RefSeq"/>
        </authorList>
    </citation>
    <scope>IDENTIFICATION</scope>
</reference>
<keyword evidence="2" id="KW-1185">Reference proteome</keyword>
<evidence type="ECO:0000256" key="1">
    <source>
        <dbReference type="SAM" id="MobiDB-lite"/>
    </source>
</evidence>
<sequence length="302" mass="32442">MAARRSAQLAVDPGPFQGAQDHPQGSCYEPGTRSAFLIRRRSTRHSPGRKVPLWVPFGRGSREAQRGEVTCPRPHSWVMVELGWRTSAPDRSSVPSVGSPAWTAPWSEAGGLLPEVFTPVSTYQYVWEQGGSPLSSLSSFPPSWVIKVAQFHRRKDEVGRSPPYSQGAATSATEEVALPLSPQQTGASAGRAGTVGPSAAFHKQMCLCWGAAPWPRGLLSPVPPNLVWLIGPFSSAPARILGRQRCNRIFLLGLHSFACSRPRPPSSGAPAGRPGSAVGFVTTTDSAPQLLGPTFWRQTDCE</sequence>
<dbReference type="InParanoid" id="A0A3Q7P0L2"/>
<dbReference type="GeneID" id="112809939"/>
<dbReference type="AlphaFoldDB" id="A0A3Q7P0L2"/>
<organism evidence="2 3">
    <name type="scientific">Callorhinus ursinus</name>
    <name type="common">Northern fur seal</name>
    <dbReference type="NCBI Taxonomy" id="34884"/>
    <lineage>
        <taxon>Eukaryota</taxon>
        <taxon>Metazoa</taxon>
        <taxon>Chordata</taxon>
        <taxon>Craniata</taxon>
        <taxon>Vertebrata</taxon>
        <taxon>Euteleostomi</taxon>
        <taxon>Mammalia</taxon>
        <taxon>Eutheria</taxon>
        <taxon>Laurasiatheria</taxon>
        <taxon>Carnivora</taxon>
        <taxon>Caniformia</taxon>
        <taxon>Pinnipedia</taxon>
        <taxon>Otariidae</taxon>
        <taxon>Callorhinus</taxon>
    </lineage>
</organism>
<feature type="region of interest" description="Disordered" evidence="1">
    <location>
        <begin position="1"/>
        <end position="30"/>
    </location>
</feature>